<dbReference type="GeneID" id="112691612"/>
<keyword evidence="1" id="KW-1185">Reference proteome</keyword>
<evidence type="ECO:0000313" key="1">
    <source>
        <dbReference type="Proteomes" id="UP000694846"/>
    </source>
</evidence>
<dbReference type="RefSeq" id="XP_025421708.1">
    <property type="nucleotide sequence ID" value="XM_025565923.1"/>
</dbReference>
<gene>
    <name evidence="2" type="primary">LOC112691612</name>
</gene>
<dbReference type="OrthoDB" id="28112at2759"/>
<dbReference type="PANTHER" id="PTHR23271">
    <property type="entry name" value="HEPATOCELLULAR CARCINOMA-ASSOCIATED ANTIGEN 66"/>
    <property type="match status" value="1"/>
</dbReference>
<dbReference type="AlphaFoldDB" id="A0A8B8GFH9"/>
<dbReference type="PANTHER" id="PTHR23271:SF1">
    <property type="entry name" value="U3 SMALL NUCLEOLAR RNA-ASSOCIATED PROTEIN 6 HOMOLOG"/>
    <property type="match status" value="1"/>
</dbReference>
<sequence>MSMEDQQVAGPSNDDTYSIYVLRNGDSSEVVRKPDTKDWTDTNLSAEDMINEINGLIEYAKVVKLIYKEFVRTNARAKMLVFRKNLESLSNEIIEKFIIMFERYPVNINDLQTFLNFQFTYEESITKNQYALLLTMTRRHEDGNLYLLAANFVHTEQSDVPYARRIYNYGIKHHNSNKELYLEYYKMELKMIEKTKGFSYPIATRVYKMIINAFENDMHLHIKLLEMALKTDICQLQISIIKDMIEKYYKEEIMWKKLATINFEGFIYDNAEATLEYDANNDLKKRILASFQIYENALNINNDTVKINNLWKLYAQSIVEIWTKLDAINEEVASLLNNYVNKVFLSAHTKKLLGSEYYVYWVCMTH</sequence>
<accession>A0A8B8GFH9</accession>
<protein>
    <submittedName>
        <fullName evidence="2">Uncharacterized protein LOC112691612</fullName>
    </submittedName>
</protein>
<dbReference type="InterPro" id="IPR013949">
    <property type="entry name" value="Utp6"/>
</dbReference>
<dbReference type="Proteomes" id="UP000694846">
    <property type="component" value="Unplaced"/>
</dbReference>
<proteinExistence type="predicted"/>
<dbReference type="GO" id="GO:0034388">
    <property type="term" value="C:Pwp2p-containing subcomplex of 90S preribosome"/>
    <property type="evidence" value="ECO:0007669"/>
    <property type="project" value="TreeGrafter"/>
</dbReference>
<dbReference type="GO" id="GO:0030515">
    <property type="term" value="F:snoRNA binding"/>
    <property type="evidence" value="ECO:0007669"/>
    <property type="project" value="InterPro"/>
</dbReference>
<dbReference type="GO" id="GO:0000462">
    <property type="term" value="P:maturation of SSU-rRNA from tricistronic rRNA transcript (SSU-rRNA, 5.8S rRNA, LSU-rRNA)"/>
    <property type="evidence" value="ECO:0007669"/>
    <property type="project" value="InterPro"/>
</dbReference>
<dbReference type="GO" id="GO:0032040">
    <property type="term" value="C:small-subunit processome"/>
    <property type="evidence" value="ECO:0007669"/>
    <property type="project" value="TreeGrafter"/>
</dbReference>
<organism evidence="1 2">
    <name type="scientific">Sipha flava</name>
    <name type="common">yellow sugarcane aphid</name>
    <dbReference type="NCBI Taxonomy" id="143950"/>
    <lineage>
        <taxon>Eukaryota</taxon>
        <taxon>Metazoa</taxon>
        <taxon>Ecdysozoa</taxon>
        <taxon>Arthropoda</taxon>
        <taxon>Hexapoda</taxon>
        <taxon>Insecta</taxon>
        <taxon>Pterygota</taxon>
        <taxon>Neoptera</taxon>
        <taxon>Paraneoptera</taxon>
        <taxon>Hemiptera</taxon>
        <taxon>Sternorrhyncha</taxon>
        <taxon>Aphidomorpha</taxon>
        <taxon>Aphidoidea</taxon>
        <taxon>Aphididae</taxon>
        <taxon>Sipha</taxon>
    </lineage>
</organism>
<evidence type="ECO:0000313" key="2">
    <source>
        <dbReference type="RefSeq" id="XP_025421708.1"/>
    </source>
</evidence>
<reference evidence="2" key="1">
    <citation type="submission" date="2025-08" db="UniProtKB">
        <authorList>
            <consortium name="RefSeq"/>
        </authorList>
    </citation>
    <scope>IDENTIFICATION</scope>
    <source>
        <tissue evidence="2">Whole body</tissue>
    </source>
</reference>
<name>A0A8B8GFH9_9HEMI</name>